<dbReference type="GO" id="GO:0070847">
    <property type="term" value="C:core mediator complex"/>
    <property type="evidence" value="ECO:0007669"/>
    <property type="project" value="TreeGrafter"/>
</dbReference>
<comment type="similarity">
    <text evidence="2 10">Belongs to the Mediator complex subunit 18 family.</text>
</comment>
<name>A0A553NBM2_TIGCA</name>
<evidence type="ECO:0000313" key="11">
    <source>
        <dbReference type="EMBL" id="TRY62843.1"/>
    </source>
</evidence>
<dbReference type="PANTHER" id="PTHR13321">
    <property type="entry name" value="MEDIATOR OF RNA POLYMERASE II TRANSCRIPTION, SUBUNIT 18"/>
    <property type="match status" value="1"/>
</dbReference>
<protein>
    <recommendedName>
        <fullName evidence="3 10">Mediator of RNA polymerase II transcription subunit 18</fullName>
    </recommendedName>
    <alternativeName>
        <fullName evidence="9 10">Mediator complex subunit 18</fullName>
    </alternativeName>
</protein>
<gene>
    <name evidence="10" type="primary">MED18</name>
    <name evidence="11" type="ORF">TCAL_00427</name>
</gene>
<dbReference type="Gene3D" id="2.40.320.10">
    <property type="entry name" value="Hypothetical Protein Pfu-838710-001"/>
    <property type="match status" value="1"/>
</dbReference>
<comment type="function">
    <text evidence="8 10">Component of the Mediator complex, a coactivator involved in the regulated transcription of nearly all RNA polymerase II-dependent genes. Mediator functions as a bridge to convey information from gene-specific regulatory proteins to the basal RNA polymerase II transcription machinery. Mediator is recruited to promoters by direct interactions with regulatory proteins and serves as a scaffold for the assembly of a functional preinitiation complex with RNA polymerase II and the general transcription factors.</text>
</comment>
<dbReference type="Pfam" id="PF09637">
    <property type="entry name" value="Med18"/>
    <property type="match status" value="1"/>
</dbReference>
<dbReference type="Proteomes" id="UP000318571">
    <property type="component" value="Chromosome 10"/>
</dbReference>
<dbReference type="PANTHER" id="PTHR13321:SF2">
    <property type="entry name" value="MEDIATOR OF RNA POLYMERASE II TRANSCRIPTION SUBUNIT 18"/>
    <property type="match status" value="1"/>
</dbReference>
<evidence type="ECO:0000256" key="3">
    <source>
        <dbReference type="ARBA" id="ARBA00019612"/>
    </source>
</evidence>
<comment type="caution">
    <text evidence="11">The sequence shown here is derived from an EMBL/GenBank/DDBJ whole genome shotgun (WGS) entry which is preliminary data.</text>
</comment>
<dbReference type="OMA" id="ARGYMFR"/>
<evidence type="ECO:0000256" key="4">
    <source>
        <dbReference type="ARBA" id="ARBA00023015"/>
    </source>
</evidence>
<keyword evidence="6 10" id="KW-0804">Transcription</keyword>
<dbReference type="GO" id="GO:0003712">
    <property type="term" value="F:transcription coregulator activity"/>
    <property type="evidence" value="ECO:0007669"/>
    <property type="project" value="InterPro"/>
</dbReference>
<dbReference type="GO" id="GO:0016592">
    <property type="term" value="C:mediator complex"/>
    <property type="evidence" value="ECO:0007669"/>
    <property type="project" value="InterPro"/>
</dbReference>
<evidence type="ECO:0000256" key="5">
    <source>
        <dbReference type="ARBA" id="ARBA00023159"/>
    </source>
</evidence>
<evidence type="ECO:0000256" key="7">
    <source>
        <dbReference type="ARBA" id="ARBA00023242"/>
    </source>
</evidence>
<evidence type="ECO:0000256" key="2">
    <source>
        <dbReference type="ARBA" id="ARBA00009814"/>
    </source>
</evidence>
<evidence type="ECO:0000256" key="6">
    <source>
        <dbReference type="ARBA" id="ARBA00023163"/>
    </source>
</evidence>
<keyword evidence="4 10" id="KW-0805">Transcription regulation</keyword>
<organism evidence="11 12">
    <name type="scientific">Tigriopus californicus</name>
    <name type="common">Marine copepod</name>
    <dbReference type="NCBI Taxonomy" id="6832"/>
    <lineage>
        <taxon>Eukaryota</taxon>
        <taxon>Metazoa</taxon>
        <taxon>Ecdysozoa</taxon>
        <taxon>Arthropoda</taxon>
        <taxon>Crustacea</taxon>
        <taxon>Multicrustacea</taxon>
        <taxon>Hexanauplia</taxon>
        <taxon>Copepoda</taxon>
        <taxon>Harpacticoida</taxon>
        <taxon>Harpacticidae</taxon>
        <taxon>Tigriopus</taxon>
    </lineage>
</organism>
<dbReference type="FunFam" id="2.40.320.10:FF:000001">
    <property type="entry name" value="Mediator of RNA polymerase II transcription subunit 18"/>
    <property type="match status" value="1"/>
</dbReference>
<evidence type="ECO:0000256" key="1">
    <source>
        <dbReference type="ARBA" id="ARBA00004123"/>
    </source>
</evidence>
<evidence type="ECO:0000313" key="12">
    <source>
        <dbReference type="Proteomes" id="UP000318571"/>
    </source>
</evidence>
<dbReference type="GO" id="GO:0006369">
    <property type="term" value="P:termination of RNA polymerase II transcription"/>
    <property type="evidence" value="ECO:0007669"/>
    <property type="project" value="TreeGrafter"/>
</dbReference>
<dbReference type="InterPro" id="IPR019095">
    <property type="entry name" value="Mediator_Med18"/>
</dbReference>
<evidence type="ECO:0000256" key="10">
    <source>
        <dbReference type="RuleBase" id="RU364150"/>
    </source>
</evidence>
<keyword evidence="7 10" id="KW-0539">Nucleus</keyword>
<sequence>MSGGSAGLMQGIDTLTWAMKSNIIPDQEYLLQGSILDTHVEVLKHRLRGLCDNVDSGQETFQEREMVFAIQGTSSQPLHLRIRRPLEQQAECPWQLRYIGQPELGNRPTLVRSCYDIACSDNAVEFLTELGCRLEYEFVAKGFLFRKGRMKVTVSKIFKTLPPNPNLMGQESLEPLLASHLVELSVLAPSGNDAVADDMKNFAEQLKPLVMLDKIDPRRHGMLS</sequence>
<comment type="subcellular location">
    <subcellularLocation>
        <location evidence="1 10">Nucleus</location>
    </subcellularLocation>
</comment>
<comment type="subunit">
    <text evidence="10">Component of the Mediator complex.</text>
</comment>
<proteinExistence type="inferred from homology"/>
<reference evidence="11 12" key="1">
    <citation type="journal article" date="2018" name="Nat. Ecol. Evol.">
        <title>Genomic signatures of mitonuclear coevolution across populations of Tigriopus californicus.</title>
        <authorList>
            <person name="Barreto F.S."/>
            <person name="Watson E.T."/>
            <person name="Lima T.G."/>
            <person name="Willett C.S."/>
            <person name="Edmands S."/>
            <person name="Li W."/>
            <person name="Burton R.S."/>
        </authorList>
    </citation>
    <scope>NUCLEOTIDE SEQUENCE [LARGE SCALE GENOMIC DNA]</scope>
    <source>
        <strain evidence="11 12">San Diego</strain>
    </source>
</reference>
<dbReference type="OrthoDB" id="10018982at2759"/>
<dbReference type="EMBL" id="VCGU01000458">
    <property type="protein sequence ID" value="TRY62843.1"/>
    <property type="molecule type" value="Genomic_DNA"/>
</dbReference>
<dbReference type="STRING" id="6832.A0A553NBM2"/>
<dbReference type="GO" id="GO:0006357">
    <property type="term" value="P:regulation of transcription by RNA polymerase II"/>
    <property type="evidence" value="ECO:0007669"/>
    <property type="project" value="InterPro"/>
</dbReference>
<evidence type="ECO:0000256" key="8">
    <source>
        <dbReference type="ARBA" id="ARBA00025687"/>
    </source>
</evidence>
<evidence type="ECO:0000256" key="9">
    <source>
        <dbReference type="ARBA" id="ARBA00032012"/>
    </source>
</evidence>
<keyword evidence="12" id="KW-1185">Reference proteome</keyword>
<keyword evidence="5 10" id="KW-0010">Activator</keyword>
<dbReference type="AlphaFoldDB" id="A0A553NBM2"/>
<accession>A0A553NBM2</accession>